<comment type="caution">
    <text evidence="2">The sequence shown here is derived from an EMBL/GenBank/DDBJ whole genome shotgun (WGS) entry which is preliminary data.</text>
</comment>
<name>X1QL98_9ZZZZ</name>
<evidence type="ECO:0000313" key="2">
    <source>
        <dbReference type="EMBL" id="GAI44039.1"/>
    </source>
</evidence>
<gene>
    <name evidence="2" type="ORF">S06H3_39371</name>
</gene>
<accession>X1QL98</accession>
<keyword evidence="1" id="KW-0812">Transmembrane</keyword>
<proteinExistence type="predicted"/>
<keyword evidence="1" id="KW-0472">Membrane</keyword>
<evidence type="ECO:0000256" key="1">
    <source>
        <dbReference type="SAM" id="Phobius"/>
    </source>
</evidence>
<reference evidence="2" key="1">
    <citation type="journal article" date="2014" name="Front. Microbiol.">
        <title>High frequency of phylogenetically diverse reductive dehalogenase-homologous genes in deep subseafloor sedimentary metagenomes.</title>
        <authorList>
            <person name="Kawai M."/>
            <person name="Futagami T."/>
            <person name="Toyoda A."/>
            <person name="Takaki Y."/>
            <person name="Nishi S."/>
            <person name="Hori S."/>
            <person name="Arai W."/>
            <person name="Tsubouchi T."/>
            <person name="Morono Y."/>
            <person name="Uchiyama I."/>
            <person name="Ito T."/>
            <person name="Fujiyama A."/>
            <person name="Inagaki F."/>
            <person name="Takami H."/>
        </authorList>
    </citation>
    <scope>NUCLEOTIDE SEQUENCE</scope>
    <source>
        <strain evidence="2">Expedition CK06-06</strain>
    </source>
</reference>
<dbReference type="AlphaFoldDB" id="X1QL98"/>
<organism evidence="2">
    <name type="scientific">marine sediment metagenome</name>
    <dbReference type="NCBI Taxonomy" id="412755"/>
    <lineage>
        <taxon>unclassified sequences</taxon>
        <taxon>metagenomes</taxon>
        <taxon>ecological metagenomes</taxon>
    </lineage>
</organism>
<dbReference type="EMBL" id="BARV01024079">
    <property type="protein sequence ID" value="GAI44039.1"/>
    <property type="molecule type" value="Genomic_DNA"/>
</dbReference>
<sequence>GAVQLMGVGYLMNGISQGVIPVVAGIIIAVVCAISEKHWQRGNLSKIP</sequence>
<feature type="non-terminal residue" evidence="2">
    <location>
        <position position="1"/>
    </location>
</feature>
<feature type="transmembrane region" description="Helical" evidence="1">
    <location>
        <begin position="15"/>
        <end position="34"/>
    </location>
</feature>
<keyword evidence="1" id="KW-1133">Transmembrane helix</keyword>
<protein>
    <submittedName>
        <fullName evidence="2">Uncharacterized protein</fullName>
    </submittedName>
</protein>